<dbReference type="InterPro" id="IPR037313">
    <property type="entry name" value="PKN_HR1_1"/>
</dbReference>
<evidence type="ECO:0000259" key="11">
    <source>
        <dbReference type="PROSITE" id="PS51860"/>
    </source>
</evidence>
<protein>
    <submittedName>
        <fullName evidence="12">SFRICE_001295</fullName>
    </submittedName>
</protein>
<dbReference type="EMBL" id="ODYU01001340">
    <property type="protein sequence ID" value="SOQ37389.1"/>
    <property type="molecule type" value="Genomic_DNA"/>
</dbReference>
<dbReference type="InterPro" id="IPR036274">
    <property type="entry name" value="HR1_rpt_sf"/>
</dbReference>
<feature type="domain" description="REM-1" evidence="11">
    <location>
        <begin position="129"/>
        <end position="211"/>
    </location>
</feature>
<dbReference type="InterPro" id="IPR011072">
    <property type="entry name" value="HR1_rho-bd"/>
</dbReference>
<feature type="domain" description="REM-1" evidence="11">
    <location>
        <begin position="221"/>
        <end position="301"/>
    </location>
</feature>
<dbReference type="CDD" id="cd11622">
    <property type="entry name" value="HR1_PKN_1"/>
    <property type="match status" value="1"/>
</dbReference>
<dbReference type="InterPro" id="IPR024137">
    <property type="entry name" value="His_deAcase_cplx_SAP130"/>
</dbReference>
<dbReference type="GO" id="GO:0070822">
    <property type="term" value="C:Sin3-type complex"/>
    <property type="evidence" value="ECO:0007669"/>
    <property type="project" value="TreeGrafter"/>
</dbReference>
<keyword evidence="6" id="KW-0804">Transcription</keyword>
<feature type="domain" description="REM-1" evidence="11">
    <location>
        <begin position="29"/>
        <end position="104"/>
    </location>
</feature>
<feature type="region of interest" description="Disordered" evidence="10">
    <location>
        <begin position="527"/>
        <end position="547"/>
    </location>
</feature>
<comment type="similarity">
    <text evidence="2">Belongs to the SAP130 family.</text>
</comment>
<evidence type="ECO:0000256" key="4">
    <source>
        <dbReference type="ARBA" id="ARBA00022737"/>
    </source>
</evidence>
<evidence type="ECO:0000256" key="9">
    <source>
        <dbReference type="SAM" id="Coils"/>
    </source>
</evidence>
<dbReference type="Pfam" id="PF16014">
    <property type="entry name" value="SAP130_C"/>
    <property type="match status" value="1"/>
</dbReference>
<keyword evidence="3" id="KW-0678">Repressor</keyword>
<evidence type="ECO:0000256" key="1">
    <source>
        <dbReference type="ARBA" id="ARBA00004123"/>
    </source>
</evidence>
<keyword evidence="5" id="KW-0805">Transcription regulation</keyword>
<dbReference type="Pfam" id="PF02185">
    <property type="entry name" value="HR1"/>
    <property type="match status" value="3"/>
</dbReference>
<gene>
    <name evidence="12" type="ORF">SFRICE_001295</name>
</gene>
<dbReference type="PANTHER" id="PTHR13497">
    <property type="entry name" value="HISTONE DEACETYLASE COMPLEX SUBUNIT SAP130"/>
    <property type="match status" value="1"/>
</dbReference>
<evidence type="ECO:0000256" key="10">
    <source>
        <dbReference type="SAM" id="MobiDB-lite"/>
    </source>
</evidence>
<name>A0A2H1V996_SPOFR</name>
<organism evidence="12">
    <name type="scientific">Spodoptera frugiperda</name>
    <name type="common">Fall armyworm</name>
    <dbReference type="NCBI Taxonomy" id="7108"/>
    <lineage>
        <taxon>Eukaryota</taxon>
        <taxon>Metazoa</taxon>
        <taxon>Ecdysozoa</taxon>
        <taxon>Arthropoda</taxon>
        <taxon>Hexapoda</taxon>
        <taxon>Insecta</taxon>
        <taxon>Pterygota</taxon>
        <taxon>Neoptera</taxon>
        <taxon>Endopterygota</taxon>
        <taxon>Lepidoptera</taxon>
        <taxon>Glossata</taxon>
        <taxon>Ditrysia</taxon>
        <taxon>Noctuoidea</taxon>
        <taxon>Noctuidae</taxon>
        <taxon>Amphipyrinae</taxon>
        <taxon>Spodoptera</taxon>
    </lineage>
</organism>
<dbReference type="CDD" id="cd11623">
    <property type="entry name" value="HR1_PKN_2"/>
    <property type="match status" value="1"/>
</dbReference>
<evidence type="ECO:0000256" key="8">
    <source>
        <dbReference type="PROSITE-ProRule" id="PRU01207"/>
    </source>
</evidence>
<evidence type="ECO:0000256" key="2">
    <source>
        <dbReference type="ARBA" id="ARBA00007859"/>
    </source>
</evidence>
<keyword evidence="4" id="KW-0677">Repeat</keyword>
<dbReference type="FunFam" id="1.10.287.160:FF:000001">
    <property type="entry name" value="Putative serine/threonine-protein kinase N2"/>
    <property type="match status" value="1"/>
</dbReference>
<dbReference type="GO" id="GO:0004674">
    <property type="term" value="F:protein serine/threonine kinase activity"/>
    <property type="evidence" value="ECO:0007669"/>
    <property type="project" value="InterPro"/>
</dbReference>
<sequence>MAEPGYYHSDYVRHPVLHELGVKYGIKTECIPEIALPSKLEELKDVIRREIRKELKIKEGAEKLREVATDRRSLSDVANIVKKANIKLNELKSDLQELESQLLLSRGQSTPTSPEDLSYDEEIILASEAAQQQRQLGEATTDRKLASLEKQLNIELKVKQGAENMIQSISSSNQSRDKKLLAEAHQMLADSKDKIEYLKLRISKLTKQQKGDNAGSNGDGKSSESGVAALLDERIAELRNRLRIEAAVVEGSKNAIRLLQSDKKVTDKKALQEAQTNLLESSQKLDLLRRSLDMRRQELPSESPAFIELGHELRSTASSPGFTIKLDKSRELEIGIHWKDWRGLCAVKVLRLEEFIDDIRHGMALELEPQGLLFAEIKFLNPIISRKPKLQRQRKIIKQQGKNIPRPSYGEMHIPAVVLGRLLKRSSPSIQNIQTAHISQAQQHSFESASIDNRDIENPNVTLGGMAGIRPLGLPSTPLAPQMPRTPPPQPTLPVQPPPNVSTLRMEKELQEAFAFLEDSYTRDNYVTKEPQTPSCDTPLVEYPPSPSPKLPQMIISGSPILQGAQIVSQGSQLIGQGSQISQSQLITSGPLISPGTQIISQGTQLSAQVSNANTSNVQSSVTSSVSATQVLNVGSQLVSGTGNLVVNSSVRTLPPTVRVLPPLPHHNNRPAVLSSVNVSSASGVLVSKGVGVGVTSHVSHVPRGLAAGASLAVRPVTPASNTQATGGAWSGASRGPRSTLVYGQRGARASAPSSAPASSQPTHSTVVTLPTTSVLTSSGVISAAGRGAAPRAPTPTPATTAPRPLPLLQRNYQPAKVVGVASVGVRGVVGNSAPTQLYYEVPRGSHSAHSAPPGAHGPHTPLAGHVGPALPRALAPYLHQSSAQPQQTQVTVVNAVSASPETRVPVSSVPTQAVLPRPSILRKRDLDGSPNKNSSFGRSGWEDVPVGGCGAGSGGSTTISASSSPAPDDEPEPPRPDPDLSPRKKPRKQMLSNEVRQCDYQGEEPPPTPPPVSFNPPKHVEDKPKWKKRIRKDVPAAIKGPLLSSSYVCGWRSTALHFTRPSDVRRREPRTRDIVAIASQKHVLTSAEGWKVHHLTAQMDDLMSLESDVGEQLAGLLRALETASGRAISALQPGMSHTILELLKGNIQRSKIVCEGIQEAREDILRVFTHRNFVSDILTRQADKRCFRKHRSQS</sequence>
<dbReference type="GO" id="GO:0031267">
    <property type="term" value="F:small GTPase binding"/>
    <property type="evidence" value="ECO:0007669"/>
    <property type="project" value="InterPro"/>
</dbReference>
<feature type="compositionally biased region" description="Basic and acidic residues" evidence="10">
    <location>
        <begin position="973"/>
        <end position="983"/>
    </location>
</feature>
<dbReference type="FunFam" id="1.10.287.160:FF:000002">
    <property type="entry name" value="Putative serine/threonine-protein kinase N2"/>
    <property type="match status" value="1"/>
</dbReference>
<dbReference type="SMART" id="SM00742">
    <property type="entry name" value="Hr1"/>
    <property type="match status" value="3"/>
</dbReference>
<dbReference type="GO" id="GO:0007165">
    <property type="term" value="P:signal transduction"/>
    <property type="evidence" value="ECO:0007669"/>
    <property type="project" value="InterPro"/>
</dbReference>
<feature type="region of interest" description="Disordered" evidence="10">
    <location>
        <begin position="844"/>
        <end position="869"/>
    </location>
</feature>
<accession>A0A2H1V996</accession>
<feature type="region of interest" description="Disordered" evidence="10">
    <location>
        <begin position="919"/>
        <end position="1027"/>
    </location>
</feature>
<feature type="coiled-coil region" evidence="9">
    <location>
        <begin position="74"/>
        <end position="108"/>
    </location>
</feature>
<comment type="subcellular location">
    <subcellularLocation>
        <location evidence="1">Nucleus</location>
    </subcellularLocation>
</comment>
<proteinExistence type="inferred from homology"/>
<reference evidence="12" key="1">
    <citation type="submission" date="2016-07" db="EMBL/GenBank/DDBJ databases">
        <authorList>
            <person name="Bretaudeau A."/>
        </authorList>
    </citation>
    <scope>NUCLEOTIDE SEQUENCE</scope>
    <source>
        <strain evidence="12">Rice</strain>
        <tissue evidence="12">Whole body</tissue>
    </source>
</reference>
<dbReference type="AlphaFoldDB" id="A0A2H1V996"/>
<dbReference type="PROSITE" id="PS51860">
    <property type="entry name" value="REM_1"/>
    <property type="match status" value="3"/>
</dbReference>
<evidence type="ECO:0000256" key="3">
    <source>
        <dbReference type="ARBA" id="ARBA00022491"/>
    </source>
</evidence>
<feature type="compositionally biased region" description="Pro residues" evidence="10">
    <location>
        <begin position="1005"/>
        <end position="1015"/>
    </location>
</feature>
<keyword evidence="7" id="KW-0539">Nucleus</keyword>
<feature type="region of interest" description="Disordered" evidence="10">
    <location>
        <begin position="719"/>
        <end position="770"/>
    </location>
</feature>
<feature type="compositionally biased region" description="Pro residues" evidence="10">
    <location>
        <begin position="484"/>
        <end position="494"/>
    </location>
</feature>
<feature type="region of interest" description="Disordered" evidence="10">
    <location>
        <begin position="785"/>
        <end position="807"/>
    </location>
</feature>
<feature type="compositionally biased region" description="Low complexity" evidence="10">
    <location>
        <begin position="744"/>
        <end position="770"/>
    </location>
</feature>
<dbReference type="GO" id="GO:0000122">
    <property type="term" value="P:negative regulation of transcription by RNA polymerase II"/>
    <property type="evidence" value="ECO:0007669"/>
    <property type="project" value="TreeGrafter"/>
</dbReference>
<dbReference type="PANTHER" id="PTHR13497:SF3">
    <property type="entry name" value="HISTONE DEACETYLASE COMPLEX SUBUNIT SAP130"/>
    <property type="match status" value="1"/>
</dbReference>
<evidence type="ECO:0000256" key="6">
    <source>
        <dbReference type="ARBA" id="ARBA00023163"/>
    </source>
</evidence>
<feature type="region of interest" description="Disordered" evidence="10">
    <location>
        <begin position="463"/>
        <end position="494"/>
    </location>
</feature>
<dbReference type="CDD" id="cd11625">
    <property type="entry name" value="HR1_PKN_3"/>
    <property type="match status" value="1"/>
</dbReference>
<evidence type="ECO:0000313" key="12">
    <source>
        <dbReference type="EMBL" id="SOQ37389.1"/>
    </source>
</evidence>
<dbReference type="Gene3D" id="1.10.287.160">
    <property type="entry name" value="HR1 repeat"/>
    <property type="match status" value="3"/>
</dbReference>
<dbReference type="SUPFAM" id="SSF46585">
    <property type="entry name" value="HR1 repeat"/>
    <property type="match status" value="3"/>
</dbReference>
<evidence type="ECO:0000256" key="5">
    <source>
        <dbReference type="ARBA" id="ARBA00023015"/>
    </source>
</evidence>
<keyword evidence="8 9" id="KW-0175">Coiled coil</keyword>
<dbReference type="InterPro" id="IPR031963">
    <property type="entry name" value="SAP130_C"/>
</dbReference>
<evidence type="ECO:0000256" key="7">
    <source>
        <dbReference type="ARBA" id="ARBA00023242"/>
    </source>
</evidence>